<dbReference type="Gene3D" id="1.20.140.40">
    <property type="entry name" value="Invertase/pectin methylesterase inhibitor family protein"/>
    <property type="match status" value="1"/>
</dbReference>
<keyword evidence="2" id="KW-1015">Disulfide bond</keyword>
<keyword evidence="8" id="KW-1185">Reference proteome</keyword>
<dbReference type="AlphaFoldDB" id="A0A9J5XWS9"/>
<comment type="caution">
    <text evidence="7">The sequence shown here is derived from an EMBL/GenBank/DDBJ whole genome shotgun (WGS) entry which is preliminary data.</text>
</comment>
<feature type="signal peptide" evidence="5">
    <location>
        <begin position="1"/>
        <end position="25"/>
    </location>
</feature>
<dbReference type="InterPro" id="IPR035513">
    <property type="entry name" value="Invertase/methylesterase_inhib"/>
</dbReference>
<dbReference type="EMBL" id="JACXVP010000008">
    <property type="protein sequence ID" value="KAG5592649.1"/>
    <property type="molecule type" value="Genomic_DNA"/>
</dbReference>
<evidence type="ECO:0000256" key="1">
    <source>
        <dbReference type="ARBA" id="ARBA00022729"/>
    </source>
</evidence>
<proteinExistence type="inferred from homology"/>
<feature type="compositionally biased region" description="Basic and acidic residues" evidence="4">
    <location>
        <begin position="264"/>
        <end position="274"/>
    </location>
</feature>
<evidence type="ECO:0000313" key="7">
    <source>
        <dbReference type="EMBL" id="KAG5592649.1"/>
    </source>
</evidence>
<name>A0A9J5XWS9_SOLCO</name>
<dbReference type="Proteomes" id="UP000824120">
    <property type="component" value="Chromosome 8"/>
</dbReference>
<keyword evidence="1 5" id="KW-0732">Signal</keyword>
<dbReference type="Pfam" id="PF04043">
    <property type="entry name" value="PMEI"/>
    <property type="match status" value="1"/>
</dbReference>
<evidence type="ECO:0000256" key="2">
    <source>
        <dbReference type="ARBA" id="ARBA00023157"/>
    </source>
</evidence>
<evidence type="ECO:0000256" key="4">
    <source>
        <dbReference type="SAM" id="MobiDB-lite"/>
    </source>
</evidence>
<gene>
    <name evidence="7" type="ORF">H5410_043163</name>
</gene>
<dbReference type="InterPro" id="IPR006501">
    <property type="entry name" value="Pectinesterase_inhib_dom"/>
</dbReference>
<organism evidence="7 8">
    <name type="scientific">Solanum commersonii</name>
    <name type="common">Commerson's wild potato</name>
    <name type="synonym">Commerson's nightshade</name>
    <dbReference type="NCBI Taxonomy" id="4109"/>
    <lineage>
        <taxon>Eukaryota</taxon>
        <taxon>Viridiplantae</taxon>
        <taxon>Streptophyta</taxon>
        <taxon>Embryophyta</taxon>
        <taxon>Tracheophyta</taxon>
        <taxon>Spermatophyta</taxon>
        <taxon>Magnoliopsida</taxon>
        <taxon>eudicotyledons</taxon>
        <taxon>Gunneridae</taxon>
        <taxon>Pentapetalae</taxon>
        <taxon>asterids</taxon>
        <taxon>lamiids</taxon>
        <taxon>Solanales</taxon>
        <taxon>Solanaceae</taxon>
        <taxon>Solanoideae</taxon>
        <taxon>Solaneae</taxon>
        <taxon>Solanum</taxon>
    </lineage>
</organism>
<dbReference type="GO" id="GO:0005576">
    <property type="term" value="C:extracellular region"/>
    <property type="evidence" value="ECO:0007669"/>
    <property type="project" value="UniProtKB-ARBA"/>
</dbReference>
<protein>
    <recommendedName>
        <fullName evidence="6">Pectinesterase inhibitor domain-containing protein</fullName>
    </recommendedName>
</protein>
<dbReference type="SUPFAM" id="SSF101148">
    <property type="entry name" value="Plant invertase/pectin methylesterase inhibitor"/>
    <property type="match status" value="1"/>
</dbReference>
<dbReference type="OrthoDB" id="1902988at2759"/>
<dbReference type="SMART" id="SM00856">
    <property type="entry name" value="PMEI"/>
    <property type="match status" value="1"/>
</dbReference>
<sequence length="318" mass="34590">MWHCSFSSLSLCCLFLLLTTIPTHCYLISPPLLDLINSTCKECSDKSANINYNFCVTSLQAIPITHVTNLQGVGIVAMELALENASNTISTIEKMLSSKEFDPFAMNCLRDCLELYADAITMLVDAFVAFLAEHFDIATVLTRTVMDATSTCDEEFTEKKGELTLLAKENYNLFQLSDISSCIIKQVSSVPSQLTNEGDYQYLQATADCHDLSRHELVEPLIKQGSVGLAKAVKHLTSGCIKYNNNNNNIPSEIPLGGVWGGEERQGRSVKDRSSGGGCGRMAGEKNVKGKSEGSVVVMAVVMRMMHYGGGGGGWEGE</sequence>
<accession>A0A9J5XWS9</accession>
<evidence type="ECO:0000256" key="3">
    <source>
        <dbReference type="ARBA" id="ARBA00038471"/>
    </source>
</evidence>
<feature type="chain" id="PRO_5039909942" description="Pectinesterase inhibitor domain-containing protein" evidence="5">
    <location>
        <begin position="26"/>
        <end position="318"/>
    </location>
</feature>
<comment type="similarity">
    <text evidence="3">Belongs to the PMEI family.</text>
</comment>
<dbReference type="PANTHER" id="PTHR35357:SF17">
    <property type="entry name" value="PECTINESTERASE INHIBITOR 12"/>
    <property type="match status" value="1"/>
</dbReference>
<dbReference type="InterPro" id="IPR034088">
    <property type="entry name" value="Pla_a_1-like"/>
</dbReference>
<evidence type="ECO:0000259" key="6">
    <source>
        <dbReference type="SMART" id="SM00856"/>
    </source>
</evidence>
<dbReference type="FunFam" id="1.20.140.40:FF:000002">
    <property type="entry name" value="Putative invertase inhibitor"/>
    <property type="match status" value="1"/>
</dbReference>
<dbReference type="PANTHER" id="PTHR35357">
    <property type="entry name" value="OS02G0537100 PROTEIN"/>
    <property type="match status" value="1"/>
</dbReference>
<reference evidence="7 8" key="1">
    <citation type="submission" date="2020-09" db="EMBL/GenBank/DDBJ databases">
        <title>De no assembly of potato wild relative species, Solanum commersonii.</title>
        <authorList>
            <person name="Cho K."/>
        </authorList>
    </citation>
    <scope>NUCLEOTIDE SEQUENCE [LARGE SCALE GENOMIC DNA]</scope>
    <source>
        <strain evidence="7">LZ3.2</strain>
        <tissue evidence="7">Leaf</tissue>
    </source>
</reference>
<dbReference type="NCBIfam" id="TIGR01614">
    <property type="entry name" value="PME_inhib"/>
    <property type="match status" value="1"/>
</dbReference>
<dbReference type="CDD" id="cd15795">
    <property type="entry name" value="PMEI-Pla_a_1_like"/>
    <property type="match status" value="1"/>
</dbReference>
<feature type="domain" description="Pectinesterase inhibitor" evidence="6">
    <location>
        <begin position="31"/>
        <end position="183"/>
    </location>
</feature>
<evidence type="ECO:0000313" key="8">
    <source>
        <dbReference type="Proteomes" id="UP000824120"/>
    </source>
</evidence>
<evidence type="ECO:0000256" key="5">
    <source>
        <dbReference type="SAM" id="SignalP"/>
    </source>
</evidence>
<dbReference type="GO" id="GO:0004857">
    <property type="term" value="F:enzyme inhibitor activity"/>
    <property type="evidence" value="ECO:0007669"/>
    <property type="project" value="InterPro"/>
</dbReference>
<feature type="region of interest" description="Disordered" evidence="4">
    <location>
        <begin position="264"/>
        <end position="290"/>
    </location>
</feature>